<evidence type="ECO:0000313" key="2">
    <source>
        <dbReference type="EMBL" id="GJJ68176.1"/>
    </source>
</evidence>
<sequence length="156" mass="17200">MTHLAQFIVLVFTLVVSLQVVIAQTLHQIQNIRAGSDPIGVDPLKILSLPVREGAQLNKWTIEKTEGSNRYFLHIQNAPPNVGVAGNGVVTASLDDKRVWEIVRDGQKNAFTIQLATGLWPGQYWTAGNGPTDTVTLRVSDFPTEDQLWMITPVVN</sequence>
<proteinExistence type="predicted"/>
<keyword evidence="3" id="KW-1185">Reference proteome</keyword>
<reference evidence="2" key="2">
    <citation type="journal article" date="2022" name="Microbiol. Resour. Announc.">
        <title>Whole-Genome Sequence of Entomortierella parvispora E1425, a Mucoromycotan Fungus Associated with Burkholderiaceae-Related Endosymbiotic Bacteria.</title>
        <authorList>
            <person name="Herlambang A."/>
            <person name="Guo Y."/>
            <person name="Takashima Y."/>
            <person name="Narisawa K."/>
            <person name="Ohta H."/>
            <person name="Nishizawa T."/>
        </authorList>
    </citation>
    <scope>NUCLEOTIDE SEQUENCE</scope>
    <source>
        <strain evidence="2">E1425</strain>
    </source>
</reference>
<dbReference type="AlphaFoldDB" id="A0A9P3H155"/>
<name>A0A9P3H155_9FUNG</name>
<gene>
    <name evidence="2" type="ORF">EMPS_00522</name>
</gene>
<dbReference type="Proteomes" id="UP000827284">
    <property type="component" value="Unassembled WGS sequence"/>
</dbReference>
<protein>
    <recommendedName>
        <fullName evidence="4">Ricin B lectin domain-containing protein</fullName>
    </recommendedName>
</protein>
<reference evidence="2" key="1">
    <citation type="submission" date="2021-11" db="EMBL/GenBank/DDBJ databases">
        <authorList>
            <person name="Herlambang A."/>
            <person name="Guo Y."/>
            <person name="Takashima Y."/>
            <person name="Nishizawa T."/>
        </authorList>
    </citation>
    <scope>NUCLEOTIDE SEQUENCE</scope>
    <source>
        <strain evidence="2">E1425</strain>
    </source>
</reference>
<comment type="caution">
    <text evidence="2">The sequence shown here is derived from an EMBL/GenBank/DDBJ whole genome shotgun (WGS) entry which is preliminary data.</text>
</comment>
<feature type="signal peptide" evidence="1">
    <location>
        <begin position="1"/>
        <end position="23"/>
    </location>
</feature>
<accession>A0A9P3H155</accession>
<dbReference type="Gene3D" id="2.80.10.50">
    <property type="match status" value="1"/>
</dbReference>
<dbReference type="EMBL" id="BQFW01000001">
    <property type="protein sequence ID" value="GJJ68176.1"/>
    <property type="molecule type" value="Genomic_DNA"/>
</dbReference>
<dbReference type="Pfam" id="PF16850">
    <property type="entry name" value="Inhibitor_I66"/>
    <property type="match status" value="1"/>
</dbReference>
<dbReference type="GO" id="GO:0004867">
    <property type="term" value="F:serine-type endopeptidase inhibitor activity"/>
    <property type="evidence" value="ECO:0007669"/>
    <property type="project" value="InterPro"/>
</dbReference>
<evidence type="ECO:0000256" key="1">
    <source>
        <dbReference type="SAM" id="SignalP"/>
    </source>
</evidence>
<evidence type="ECO:0000313" key="3">
    <source>
        <dbReference type="Proteomes" id="UP000827284"/>
    </source>
</evidence>
<dbReference type="InterPro" id="IPR031755">
    <property type="entry name" value="Inhibitor_I66"/>
</dbReference>
<evidence type="ECO:0008006" key="4">
    <source>
        <dbReference type="Google" id="ProtNLM"/>
    </source>
</evidence>
<feature type="chain" id="PRO_5040505169" description="Ricin B lectin domain-containing protein" evidence="1">
    <location>
        <begin position="24"/>
        <end position="156"/>
    </location>
</feature>
<keyword evidence="1" id="KW-0732">Signal</keyword>
<organism evidence="2 3">
    <name type="scientific">Entomortierella parvispora</name>
    <dbReference type="NCBI Taxonomy" id="205924"/>
    <lineage>
        <taxon>Eukaryota</taxon>
        <taxon>Fungi</taxon>
        <taxon>Fungi incertae sedis</taxon>
        <taxon>Mucoromycota</taxon>
        <taxon>Mortierellomycotina</taxon>
        <taxon>Mortierellomycetes</taxon>
        <taxon>Mortierellales</taxon>
        <taxon>Mortierellaceae</taxon>
        <taxon>Entomortierella</taxon>
    </lineage>
</organism>